<dbReference type="InterPro" id="IPR040845">
    <property type="entry name" value="Arnt_C"/>
</dbReference>
<feature type="transmembrane region" description="Helical" evidence="8">
    <location>
        <begin position="214"/>
        <end position="231"/>
    </location>
</feature>
<keyword evidence="4" id="KW-0808">Transferase</keyword>
<dbReference type="InterPro" id="IPR050297">
    <property type="entry name" value="LipidA_mod_glycosyltrf_83"/>
</dbReference>
<keyword evidence="3" id="KW-0328">Glycosyltransferase</keyword>
<evidence type="ECO:0000256" key="8">
    <source>
        <dbReference type="SAM" id="Phobius"/>
    </source>
</evidence>
<keyword evidence="6 8" id="KW-1133">Transmembrane helix</keyword>
<feature type="transmembrane region" description="Helical" evidence="8">
    <location>
        <begin position="114"/>
        <end position="133"/>
    </location>
</feature>
<evidence type="ECO:0000313" key="11">
    <source>
        <dbReference type="EMBL" id="OGI62718.1"/>
    </source>
</evidence>
<evidence type="ECO:0008006" key="13">
    <source>
        <dbReference type="Google" id="ProtNLM"/>
    </source>
</evidence>
<evidence type="ECO:0000256" key="2">
    <source>
        <dbReference type="ARBA" id="ARBA00022475"/>
    </source>
</evidence>
<feature type="transmembrane region" description="Helical" evidence="8">
    <location>
        <begin position="164"/>
        <end position="179"/>
    </location>
</feature>
<feature type="transmembrane region" description="Helical" evidence="8">
    <location>
        <begin position="259"/>
        <end position="277"/>
    </location>
</feature>
<gene>
    <name evidence="11" type="ORF">A2W18_07750</name>
</gene>
<dbReference type="PANTHER" id="PTHR33908">
    <property type="entry name" value="MANNOSYLTRANSFERASE YKCB-RELATED"/>
    <property type="match status" value="1"/>
</dbReference>
<keyword evidence="5 8" id="KW-0812">Transmembrane</keyword>
<evidence type="ECO:0000256" key="7">
    <source>
        <dbReference type="ARBA" id="ARBA00023136"/>
    </source>
</evidence>
<feature type="transmembrane region" description="Helical" evidence="8">
    <location>
        <begin position="418"/>
        <end position="436"/>
    </location>
</feature>
<accession>A0A1F6UZ86</accession>
<evidence type="ECO:0000256" key="6">
    <source>
        <dbReference type="ARBA" id="ARBA00022989"/>
    </source>
</evidence>
<dbReference type="Proteomes" id="UP000179076">
    <property type="component" value="Unassembled WGS sequence"/>
</dbReference>
<name>A0A1F6UZ86_9PROT</name>
<dbReference type="GO" id="GO:0005886">
    <property type="term" value="C:plasma membrane"/>
    <property type="evidence" value="ECO:0007669"/>
    <property type="project" value="UniProtKB-SubCell"/>
</dbReference>
<reference evidence="11 12" key="1">
    <citation type="journal article" date="2016" name="Nat. Commun.">
        <title>Thousands of microbial genomes shed light on interconnected biogeochemical processes in an aquifer system.</title>
        <authorList>
            <person name="Anantharaman K."/>
            <person name="Brown C.T."/>
            <person name="Hug L.A."/>
            <person name="Sharon I."/>
            <person name="Castelle C.J."/>
            <person name="Probst A.J."/>
            <person name="Thomas B.C."/>
            <person name="Singh A."/>
            <person name="Wilkins M.J."/>
            <person name="Karaoz U."/>
            <person name="Brodie E.L."/>
            <person name="Williams K.H."/>
            <person name="Hubbard S.S."/>
            <person name="Banfield J.F."/>
        </authorList>
    </citation>
    <scope>NUCLEOTIDE SEQUENCE [LARGE SCALE GENOMIC DNA]</scope>
</reference>
<evidence type="ECO:0000256" key="4">
    <source>
        <dbReference type="ARBA" id="ARBA00022679"/>
    </source>
</evidence>
<feature type="transmembrane region" description="Helical" evidence="8">
    <location>
        <begin position="298"/>
        <end position="314"/>
    </location>
</feature>
<dbReference type="AlphaFoldDB" id="A0A1F6UZ86"/>
<protein>
    <recommendedName>
        <fullName evidence="13">Glycosyltransferase RgtA/B/C/D-like domain-containing protein</fullName>
    </recommendedName>
</protein>
<dbReference type="Pfam" id="PF18583">
    <property type="entry name" value="Arnt_C"/>
    <property type="match status" value="1"/>
</dbReference>
<dbReference type="Pfam" id="PF13231">
    <property type="entry name" value="PMT_2"/>
    <property type="match status" value="1"/>
</dbReference>
<evidence type="ECO:0000259" key="9">
    <source>
        <dbReference type="Pfam" id="PF13231"/>
    </source>
</evidence>
<keyword evidence="2" id="KW-1003">Cell membrane</keyword>
<dbReference type="GO" id="GO:0010041">
    <property type="term" value="P:response to iron(III) ion"/>
    <property type="evidence" value="ECO:0007669"/>
    <property type="project" value="TreeGrafter"/>
</dbReference>
<evidence type="ECO:0000313" key="12">
    <source>
        <dbReference type="Proteomes" id="UP000179076"/>
    </source>
</evidence>
<dbReference type="PANTHER" id="PTHR33908:SF3">
    <property type="entry name" value="UNDECAPRENYL PHOSPHATE-ALPHA-4-AMINO-4-DEOXY-L-ARABINOSE ARABINOSYL TRANSFERASE"/>
    <property type="match status" value="1"/>
</dbReference>
<feature type="domain" description="Aminoarabinose transferase C-terminal" evidence="10">
    <location>
        <begin position="449"/>
        <end position="552"/>
    </location>
</feature>
<feature type="transmembrane region" description="Helical" evidence="8">
    <location>
        <begin position="139"/>
        <end position="157"/>
    </location>
</feature>
<evidence type="ECO:0000259" key="10">
    <source>
        <dbReference type="Pfam" id="PF18583"/>
    </source>
</evidence>
<organism evidence="11 12">
    <name type="scientific">Candidatus Muproteobacteria bacterium RBG_16_60_9</name>
    <dbReference type="NCBI Taxonomy" id="1817755"/>
    <lineage>
        <taxon>Bacteria</taxon>
        <taxon>Pseudomonadati</taxon>
        <taxon>Pseudomonadota</taxon>
        <taxon>Candidatus Muproteobacteria</taxon>
    </lineage>
</organism>
<feature type="transmembrane region" description="Helical" evidence="8">
    <location>
        <begin position="320"/>
        <end position="339"/>
    </location>
</feature>
<evidence type="ECO:0000256" key="5">
    <source>
        <dbReference type="ARBA" id="ARBA00022692"/>
    </source>
</evidence>
<feature type="domain" description="Glycosyltransferase RgtA/B/C/D-like" evidence="9">
    <location>
        <begin position="63"/>
        <end position="224"/>
    </location>
</feature>
<feature type="transmembrane region" description="Helical" evidence="8">
    <location>
        <begin position="185"/>
        <end position="202"/>
    </location>
</feature>
<evidence type="ECO:0000256" key="1">
    <source>
        <dbReference type="ARBA" id="ARBA00004651"/>
    </source>
</evidence>
<dbReference type="GO" id="GO:0016763">
    <property type="term" value="F:pentosyltransferase activity"/>
    <property type="evidence" value="ECO:0007669"/>
    <property type="project" value="TreeGrafter"/>
</dbReference>
<comment type="subcellular location">
    <subcellularLocation>
        <location evidence="1">Cell membrane</location>
        <topology evidence="1">Multi-pass membrane protein</topology>
    </subcellularLocation>
</comment>
<dbReference type="GO" id="GO:0009103">
    <property type="term" value="P:lipopolysaccharide biosynthetic process"/>
    <property type="evidence" value="ECO:0007669"/>
    <property type="project" value="UniProtKB-ARBA"/>
</dbReference>
<feature type="transmembrane region" description="Helical" evidence="8">
    <location>
        <begin position="351"/>
        <end position="369"/>
    </location>
</feature>
<feature type="transmembrane region" description="Helical" evidence="8">
    <location>
        <begin position="83"/>
        <end position="102"/>
    </location>
</feature>
<keyword evidence="7 8" id="KW-0472">Membrane</keyword>
<dbReference type="EMBL" id="MFSP01000170">
    <property type="protein sequence ID" value="OGI62718.1"/>
    <property type="molecule type" value="Genomic_DNA"/>
</dbReference>
<proteinExistence type="predicted"/>
<comment type="caution">
    <text evidence="11">The sequence shown here is derived from an EMBL/GenBank/DDBJ whole genome shotgun (WGS) entry which is preliminary data.</text>
</comment>
<sequence>MAQRRWIEPLLLALVLAVWFGYELGDRVLWAPDEGRYAEIPREMLATGDLLTPRLNDVKYFEKPPLMYWLEAGAIKLFGLNEWALRLWPALFALFGCLAVYFTGRALYGRRAGLFAAGVLAVSPLYDFMGGILTLDMALTAEITLALCAFFVALRLPPGSKRRFLFYGFYVFVALAVLTKGLVGMVIPAMVIGAWILVLGEWRILRDMHLPSGLLLFLAIAVPWHVLVAQANPEFAHFYFIHEHFERYLTTVHQRYHPLWYFVPVLLVGMFPWVAFLPDALRDVFRGGWRERKSYGDVWFLLSWATLPFLFFSFSDSKLIPYVLPVWPPLALLLGRWLARVYERQIEISRAAVFVLLAVGVALAAGLGLAPQLMPNYGQVTTIAAQLNLGLYVMAGGLLLAGAIPCLTWFLRDRRHTVVALFAAAALLVAAFDLNLSRLDVGRSVKSLAMVLRQQLQSGDEVMTYHNYYQDLPVYLERRVTVVSWKGELEFGSTVEDTRDWLIDDAVLHQRWNSPQTKFLVTSHAEYEALRAAAPGPMRLLAQTSHAVLIVNREEPR</sequence>
<evidence type="ECO:0000256" key="3">
    <source>
        <dbReference type="ARBA" id="ARBA00022676"/>
    </source>
</evidence>
<dbReference type="InterPro" id="IPR038731">
    <property type="entry name" value="RgtA/B/C-like"/>
</dbReference>
<feature type="transmembrane region" description="Helical" evidence="8">
    <location>
        <begin position="389"/>
        <end position="411"/>
    </location>
</feature>